<dbReference type="Gene3D" id="3.60.15.10">
    <property type="entry name" value="Ribonuclease Z/Hydroxyacylglutathione hydrolase-like"/>
    <property type="match status" value="1"/>
</dbReference>
<dbReference type="EMBL" id="FNTH01000001">
    <property type="protein sequence ID" value="SEC30653.1"/>
    <property type="molecule type" value="Genomic_DNA"/>
</dbReference>
<dbReference type="PANTHER" id="PTHR46018">
    <property type="entry name" value="ZINC PHOSPHODIESTERASE ELAC PROTEIN 1"/>
    <property type="match status" value="1"/>
</dbReference>
<accession>A0A1H4RFK5</accession>
<dbReference type="AlphaFoldDB" id="A0A1H4RFK5"/>
<evidence type="ECO:0000313" key="2">
    <source>
        <dbReference type="Proteomes" id="UP000198992"/>
    </source>
</evidence>
<reference evidence="1 2" key="1">
    <citation type="submission" date="2016-10" db="EMBL/GenBank/DDBJ databases">
        <authorList>
            <person name="de Groot N.N."/>
        </authorList>
    </citation>
    <scope>NUCLEOTIDE SEQUENCE [LARGE SCALE GENOMIC DNA]</scope>
    <source>
        <strain evidence="1 2">MT12</strain>
    </source>
</reference>
<sequence>MRHFILPTSLLAVIWLLLPLPAESAPCLLVTLTGTMSGPALRNGVAGAGTLVRYGDDSADCGTLKLQFDAGRGTELRLSQLNVEPGQLDAVFLTHMHSDHTEGLVDLLLARWNWNSGGAALDVVCSSDAPSPLGFTLSCGKFVAHIGDAFVQSGEIAQRVSEDSKRLAGGPAELAHLITFEPTNEPQVIWSKGEVRVSAIRSTHISGHASYRVDTPAGSVVIGGDASNDGAAPPRPTSTSAQVEKLAQGADVIVHSTMHPIMGPERDSGMPPPVFYRQSLAPDLGAMAKRVGAKYLMLTHLAPQVGATHHGPYKVPGGALTEADYRAAAEAGGFTGTTIVGSDLVTLRLPAR</sequence>
<dbReference type="SUPFAM" id="SSF56281">
    <property type="entry name" value="Metallo-hydrolase/oxidoreductase"/>
    <property type="match status" value="1"/>
</dbReference>
<dbReference type="InterPro" id="IPR036866">
    <property type="entry name" value="RibonucZ/Hydroxyglut_hydro"/>
</dbReference>
<dbReference type="OrthoDB" id="9803916at2"/>
<dbReference type="PANTHER" id="PTHR46018:SF2">
    <property type="entry name" value="ZINC PHOSPHODIESTERASE ELAC PROTEIN 1"/>
    <property type="match status" value="1"/>
</dbReference>
<name>A0A1H4RFK5_9BRAD</name>
<dbReference type="GO" id="GO:0042781">
    <property type="term" value="F:3'-tRNA processing endoribonuclease activity"/>
    <property type="evidence" value="ECO:0007669"/>
    <property type="project" value="TreeGrafter"/>
</dbReference>
<dbReference type="Pfam" id="PF23023">
    <property type="entry name" value="Anti-Pycsar_Apyc1"/>
    <property type="match status" value="1"/>
</dbReference>
<dbReference type="RefSeq" id="WP_092114968.1">
    <property type="nucleotide sequence ID" value="NZ_FNTH01000001.1"/>
</dbReference>
<organism evidence="1 2">
    <name type="scientific">Bradyrhizobium erythrophlei</name>
    <dbReference type="NCBI Taxonomy" id="1437360"/>
    <lineage>
        <taxon>Bacteria</taxon>
        <taxon>Pseudomonadati</taxon>
        <taxon>Pseudomonadota</taxon>
        <taxon>Alphaproteobacteria</taxon>
        <taxon>Hyphomicrobiales</taxon>
        <taxon>Nitrobacteraceae</taxon>
        <taxon>Bradyrhizobium</taxon>
    </lineage>
</organism>
<proteinExistence type="predicted"/>
<evidence type="ECO:0000313" key="1">
    <source>
        <dbReference type="EMBL" id="SEC30653.1"/>
    </source>
</evidence>
<protein>
    <submittedName>
        <fullName evidence="1">Ribonuclease Z</fullName>
    </submittedName>
</protein>
<dbReference type="Proteomes" id="UP000198992">
    <property type="component" value="Unassembled WGS sequence"/>
</dbReference>
<gene>
    <name evidence="1" type="ORF">SAMN05444164_1516</name>
</gene>